<feature type="compositionally biased region" description="Basic and acidic residues" evidence="1">
    <location>
        <begin position="269"/>
        <end position="287"/>
    </location>
</feature>
<accession>A0A087BRD5</accession>
<dbReference type="EMBL" id="JGZD01000006">
    <property type="protein sequence ID" value="KFI73585.1"/>
    <property type="molecule type" value="Genomic_DNA"/>
</dbReference>
<dbReference type="AlphaFoldDB" id="A0A087BRD5"/>
<dbReference type="RefSeq" id="WP_022861241.1">
    <property type="nucleotide sequence ID" value="NZ_JGZD01000006.1"/>
</dbReference>
<dbReference type="STRING" id="1693.BMIN_1020"/>
<dbReference type="eggNOG" id="ENOG5032K3E">
    <property type="taxonomic scope" value="Bacteria"/>
</dbReference>
<feature type="region of interest" description="Disordered" evidence="1">
    <location>
        <begin position="265"/>
        <end position="301"/>
    </location>
</feature>
<proteinExistence type="predicted"/>
<name>A0A087BRD5_9BIFI</name>
<evidence type="ECO:0000256" key="1">
    <source>
        <dbReference type="SAM" id="MobiDB-lite"/>
    </source>
</evidence>
<protein>
    <submittedName>
        <fullName evidence="2">Uncharacterized protein</fullName>
    </submittedName>
</protein>
<gene>
    <name evidence="2" type="ORF">BMIN_1020</name>
</gene>
<feature type="compositionally biased region" description="Low complexity" evidence="1">
    <location>
        <begin position="290"/>
        <end position="301"/>
    </location>
</feature>
<comment type="caution">
    <text evidence="2">The sequence shown here is derived from an EMBL/GenBank/DDBJ whole genome shotgun (WGS) entry which is preliminary data.</text>
</comment>
<dbReference type="Proteomes" id="UP000029014">
    <property type="component" value="Unassembled WGS sequence"/>
</dbReference>
<evidence type="ECO:0000313" key="3">
    <source>
        <dbReference type="Proteomes" id="UP000029014"/>
    </source>
</evidence>
<evidence type="ECO:0000313" key="2">
    <source>
        <dbReference type="EMBL" id="KFI73585.1"/>
    </source>
</evidence>
<sequence>MAWMIDDARIASAAMMPAVREAAERGARLVGMWPLTDPKMLSNDARYGETLQVRVTRVMAAIMSGSDVAMADAEFIYEGADSIPGRPDVLVRALMSANDAYDAMSTYSQNGDIAVVMRGAAACGAEWDDDAVMAMSRAFDAIETIAHDPGLAQPRQAADAESISQRLGLVAVAFDGLLGVLDHSATSDGGPAFSVRGVAPLLPYVNELCERVAIGRVFVDVKDVESMVAARASADSEGGDDAVVRLFADCAGREWDRHRGDILWDPDEAERKAKEDDERRRREELNDRFSSSQGSQSAAES</sequence>
<reference evidence="2 3" key="1">
    <citation type="submission" date="2014-03" db="EMBL/GenBank/DDBJ databases">
        <title>Genomics of Bifidobacteria.</title>
        <authorList>
            <person name="Ventura M."/>
            <person name="Milani C."/>
            <person name="Lugli G.A."/>
        </authorList>
    </citation>
    <scope>NUCLEOTIDE SEQUENCE [LARGE SCALE GENOMIC DNA]</scope>
    <source>
        <strain evidence="2 3">LMG 11592</strain>
    </source>
</reference>
<keyword evidence="3" id="KW-1185">Reference proteome</keyword>
<organism evidence="2 3">
    <name type="scientific">Bifidobacterium minimum</name>
    <dbReference type="NCBI Taxonomy" id="1693"/>
    <lineage>
        <taxon>Bacteria</taxon>
        <taxon>Bacillati</taxon>
        <taxon>Actinomycetota</taxon>
        <taxon>Actinomycetes</taxon>
        <taxon>Bifidobacteriales</taxon>
        <taxon>Bifidobacteriaceae</taxon>
        <taxon>Bifidobacterium</taxon>
    </lineage>
</organism>